<dbReference type="SUPFAM" id="SSF81901">
    <property type="entry name" value="HCP-like"/>
    <property type="match status" value="1"/>
</dbReference>
<name>A0ABP8F4Y7_9BACT</name>
<proteinExistence type="predicted"/>
<dbReference type="Proteomes" id="UP001501844">
    <property type="component" value="Unassembled WGS sequence"/>
</dbReference>
<evidence type="ECO:0000313" key="1">
    <source>
        <dbReference type="EMBL" id="GAA4295265.1"/>
    </source>
</evidence>
<dbReference type="SMART" id="SM00671">
    <property type="entry name" value="SEL1"/>
    <property type="match status" value="2"/>
</dbReference>
<evidence type="ECO:0000313" key="2">
    <source>
        <dbReference type="Proteomes" id="UP001501844"/>
    </source>
</evidence>
<dbReference type="InterPro" id="IPR011990">
    <property type="entry name" value="TPR-like_helical_dom_sf"/>
</dbReference>
<dbReference type="InterPro" id="IPR006597">
    <property type="entry name" value="Sel1-like"/>
</dbReference>
<dbReference type="EMBL" id="BAABGX010000001">
    <property type="protein sequence ID" value="GAA4295265.1"/>
    <property type="molecule type" value="Genomic_DNA"/>
</dbReference>
<dbReference type="Pfam" id="PF08238">
    <property type="entry name" value="Sel1"/>
    <property type="match status" value="2"/>
</dbReference>
<comment type="caution">
    <text evidence="1">The sequence shown here is derived from an EMBL/GenBank/DDBJ whole genome shotgun (WGS) entry which is preliminary data.</text>
</comment>
<accession>A0ABP8F4Y7</accession>
<keyword evidence="2" id="KW-1185">Reference proteome</keyword>
<reference evidence="2" key="1">
    <citation type="journal article" date="2019" name="Int. J. Syst. Evol. Microbiol.">
        <title>The Global Catalogue of Microorganisms (GCM) 10K type strain sequencing project: providing services to taxonomists for standard genome sequencing and annotation.</title>
        <authorList>
            <consortium name="The Broad Institute Genomics Platform"/>
            <consortium name="The Broad Institute Genome Sequencing Center for Infectious Disease"/>
            <person name="Wu L."/>
            <person name="Ma J."/>
        </authorList>
    </citation>
    <scope>NUCLEOTIDE SEQUENCE [LARGE SCALE GENOMIC DNA]</scope>
    <source>
        <strain evidence="2">JCM 17917</strain>
    </source>
</reference>
<sequence length="302" mass="33246">MLQVQGRLLIAASFNPLDNLIYQMIVRLCPALVLLFLLSCAPSKPVPTAAPASVTQKAKPAARPYTAEPTSTGHNNQVQVITTGTPSGSGGGTRVVFKGSNNLLEVIQHNPVFFDSPARDVLIIEGDGNVIRLYNASLVDMKPELAKTLVLVGNKQKYVVSLSGEVPLKRQPVSIDTVFMETRPLQAATYTQDLQHNTEGLEYVKKYLAKIALGEAQAYYDLAQVYHLGLHDVPVAMDKAIALYEYGATRQDIESIRRLGDLYANGTFDTPPNLQKARYYYSLGAQLKDEYCQKYLAELPVR</sequence>
<protein>
    <recommendedName>
        <fullName evidence="3">Sel1 repeat-containing protein</fullName>
    </recommendedName>
</protein>
<organism evidence="1 2">
    <name type="scientific">Nibribacter koreensis</name>
    <dbReference type="NCBI Taxonomy" id="1084519"/>
    <lineage>
        <taxon>Bacteria</taxon>
        <taxon>Pseudomonadati</taxon>
        <taxon>Bacteroidota</taxon>
        <taxon>Cytophagia</taxon>
        <taxon>Cytophagales</taxon>
        <taxon>Hymenobacteraceae</taxon>
        <taxon>Nibribacter</taxon>
    </lineage>
</organism>
<dbReference type="Gene3D" id="1.25.40.10">
    <property type="entry name" value="Tetratricopeptide repeat domain"/>
    <property type="match status" value="1"/>
</dbReference>
<evidence type="ECO:0008006" key="3">
    <source>
        <dbReference type="Google" id="ProtNLM"/>
    </source>
</evidence>
<gene>
    <name evidence="1" type="ORF">GCM10023183_00930</name>
</gene>